<dbReference type="PANTHER" id="PTHR10476">
    <property type="entry name" value="CHARGED MULTIVESICULAR BODY PROTEIN"/>
    <property type="match status" value="1"/>
</dbReference>
<reference evidence="2" key="1">
    <citation type="journal article" date="2020" name="bioRxiv">
        <title>Whole genome comparisons of ergot fungi reveals the divergence and evolution of species within the genus Claviceps are the result of varying mechanisms driving genome evolution and host range expansion.</title>
        <authorList>
            <person name="Wyka S.A."/>
            <person name="Mondo S.J."/>
            <person name="Liu M."/>
            <person name="Dettman J."/>
            <person name="Nalam V."/>
            <person name="Broders K.D."/>
        </authorList>
    </citation>
    <scope>NUCLEOTIDE SEQUENCE</scope>
    <source>
        <strain evidence="2">CCC 1102</strain>
    </source>
</reference>
<evidence type="ECO:0008006" key="4">
    <source>
        <dbReference type="Google" id="ProtNLM"/>
    </source>
</evidence>
<feature type="region of interest" description="Disordered" evidence="1">
    <location>
        <begin position="300"/>
        <end position="341"/>
    </location>
</feature>
<feature type="compositionally biased region" description="Polar residues" evidence="1">
    <location>
        <begin position="54"/>
        <end position="71"/>
    </location>
</feature>
<dbReference type="GO" id="GO:0007034">
    <property type="term" value="P:vacuolar transport"/>
    <property type="evidence" value="ECO:0007669"/>
    <property type="project" value="InterPro"/>
</dbReference>
<dbReference type="EMBL" id="SRPS01000017">
    <property type="protein sequence ID" value="KAG5976276.1"/>
    <property type="molecule type" value="Genomic_DNA"/>
</dbReference>
<evidence type="ECO:0000256" key="1">
    <source>
        <dbReference type="SAM" id="MobiDB-lite"/>
    </source>
</evidence>
<dbReference type="Gene3D" id="6.10.140.1230">
    <property type="match status" value="1"/>
</dbReference>
<dbReference type="OrthoDB" id="2329734at2759"/>
<accession>A0A9P7MYZ5</accession>
<evidence type="ECO:0000313" key="2">
    <source>
        <dbReference type="EMBL" id="KAG5976276.1"/>
    </source>
</evidence>
<sequence length="341" mass="38515">MLQRGWRLLAAVVQPDPAPPCVTRIHPSHTQPPATSPPSSIAPGVQPGRRRRNSLTFDITSRTPIPQSRNLKSLPPRPAAAPVCRCLIVCLCILNQAYRQDCIQPQITMETFRAIFAKPDPQAQMRKCNAVIRQNIRKLDRDITANKQSEYKIKQYIIQADKRAQKDPSRSKQAQRDVRDFARELVRHRRASSRLITSKAQLNSVQMQVNEAFAVRKIEGSIRASAGIMKDLNSLIRLPEYAITMRELSTELMKAGIIEEMVEEALPEDGDMLLEDEDAEAEGEVEKVLGEILKTKPKREAAVLPVAPEPEPEKAFEEVEPVEDSDTMMDRMRNRLDALRS</sequence>
<proteinExistence type="predicted"/>
<comment type="caution">
    <text evidence="2">The sequence shown here is derived from an EMBL/GenBank/DDBJ whole genome shotgun (WGS) entry which is preliminary data.</text>
</comment>
<dbReference type="Proteomes" id="UP000784919">
    <property type="component" value="Unassembled WGS sequence"/>
</dbReference>
<organism evidence="2 3">
    <name type="scientific">Claviceps arundinis</name>
    <dbReference type="NCBI Taxonomy" id="1623583"/>
    <lineage>
        <taxon>Eukaryota</taxon>
        <taxon>Fungi</taxon>
        <taxon>Dikarya</taxon>
        <taxon>Ascomycota</taxon>
        <taxon>Pezizomycotina</taxon>
        <taxon>Sordariomycetes</taxon>
        <taxon>Hypocreomycetidae</taxon>
        <taxon>Hypocreales</taxon>
        <taxon>Clavicipitaceae</taxon>
        <taxon>Claviceps</taxon>
    </lineage>
</organism>
<gene>
    <name evidence="2" type="ORF">E4U56_002231</name>
</gene>
<feature type="region of interest" description="Disordered" evidence="1">
    <location>
        <begin position="22"/>
        <end position="74"/>
    </location>
</feature>
<dbReference type="InterPro" id="IPR005024">
    <property type="entry name" value="Snf7_fam"/>
</dbReference>
<protein>
    <recommendedName>
        <fullName evidence="4">Endosomal Vps protein complex subunit</fullName>
    </recommendedName>
</protein>
<evidence type="ECO:0000313" key="3">
    <source>
        <dbReference type="Proteomes" id="UP000784919"/>
    </source>
</evidence>
<feature type="compositionally biased region" description="Basic and acidic residues" evidence="1">
    <location>
        <begin position="328"/>
        <end position="341"/>
    </location>
</feature>
<feature type="compositionally biased region" description="Low complexity" evidence="1">
    <location>
        <begin position="28"/>
        <end position="43"/>
    </location>
</feature>
<feature type="compositionally biased region" description="Acidic residues" evidence="1">
    <location>
        <begin position="318"/>
        <end position="327"/>
    </location>
</feature>
<name>A0A9P7MYZ5_9HYPO</name>
<dbReference type="Pfam" id="PF03357">
    <property type="entry name" value="Snf7"/>
    <property type="match status" value="1"/>
</dbReference>
<dbReference type="AlphaFoldDB" id="A0A9P7MYZ5"/>